<accession>A0ABR0FBY2</accession>
<proteinExistence type="predicted"/>
<feature type="compositionally biased region" description="Polar residues" evidence="1">
    <location>
        <begin position="57"/>
        <end position="67"/>
    </location>
</feature>
<dbReference type="Proteomes" id="UP001322138">
    <property type="component" value="Unassembled WGS sequence"/>
</dbReference>
<name>A0ABR0FBY2_9PEZI</name>
<sequence length="67" mass="7580">MTMAHEHGDAALPKRSHKLRSRLERLGNDRLLSRQVWTSSSPKYPKEPPNRPLRNDQGLSSSSSIAE</sequence>
<dbReference type="GeneID" id="87892024"/>
<organism evidence="2 3">
    <name type="scientific">Podospora bellae-mahoneyi</name>
    <dbReference type="NCBI Taxonomy" id="2093777"/>
    <lineage>
        <taxon>Eukaryota</taxon>
        <taxon>Fungi</taxon>
        <taxon>Dikarya</taxon>
        <taxon>Ascomycota</taxon>
        <taxon>Pezizomycotina</taxon>
        <taxon>Sordariomycetes</taxon>
        <taxon>Sordariomycetidae</taxon>
        <taxon>Sordariales</taxon>
        <taxon>Podosporaceae</taxon>
        <taxon>Podospora</taxon>
    </lineage>
</organism>
<protein>
    <submittedName>
        <fullName evidence="2">Uncharacterized protein</fullName>
    </submittedName>
</protein>
<keyword evidence="3" id="KW-1185">Reference proteome</keyword>
<evidence type="ECO:0000256" key="1">
    <source>
        <dbReference type="SAM" id="MobiDB-lite"/>
    </source>
</evidence>
<dbReference type="RefSeq" id="XP_062730454.1">
    <property type="nucleotide sequence ID" value="XM_062872745.1"/>
</dbReference>
<feature type="region of interest" description="Disordered" evidence="1">
    <location>
        <begin position="24"/>
        <end position="67"/>
    </location>
</feature>
<evidence type="ECO:0000313" key="2">
    <source>
        <dbReference type="EMBL" id="KAK4641478.1"/>
    </source>
</evidence>
<reference evidence="2 3" key="1">
    <citation type="journal article" date="2023" name="bioRxiv">
        <title>High-quality genome assemblies of four members of thePodospora anserinaspecies complex.</title>
        <authorList>
            <person name="Ament-Velasquez S.L."/>
            <person name="Vogan A.A."/>
            <person name="Wallerman O."/>
            <person name="Hartmann F."/>
            <person name="Gautier V."/>
            <person name="Silar P."/>
            <person name="Giraud T."/>
            <person name="Johannesson H."/>
        </authorList>
    </citation>
    <scope>NUCLEOTIDE SEQUENCE [LARGE SCALE GENOMIC DNA]</scope>
    <source>
        <strain evidence="2 3">CBS 112042</strain>
    </source>
</reference>
<evidence type="ECO:0000313" key="3">
    <source>
        <dbReference type="Proteomes" id="UP001322138"/>
    </source>
</evidence>
<gene>
    <name evidence="2" type="ORF">QC761_0074480</name>
</gene>
<comment type="caution">
    <text evidence="2">The sequence shown here is derived from an EMBL/GenBank/DDBJ whole genome shotgun (WGS) entry which is preliminary data.</text>
</comment>
<dbReference type="EMBL" id="JAFFGZ010000007">
    <property type="protein sequence ID" value="KAK4641478.1"/>
    <property type="molecule type" value="Genomic_DNA"/>
</dbReference>